<proteinExistence type="predicted"/>
<dbReference type="Proteomes" id="UP000799118">
    <property type="component" value="Unassembled WGS sequence"/>
</dbReference>
<keyword evidence="2" id="KW-1185">Reference proteome</keyword>
<evidence type="ECO:0000313" key="2">
    <source>
        <dbReference type="Proteomes" id="UP000799118"/>
    </source>
</evidence>
<organism evidence="1 2">
    <name type="scientific">Gymnopus androsaceus JB14</name>
    <dbReference type="NCBI Taxonomy" id="1447944"/>
    <lineage>
        <taxon>Eukaryota</taxon>
        <taxon>Fungi</taxon>
        <taxon>Dikarya</taxon>
        <taxon>Basidiomycota</taxon>
        <taxon>Agaricomycotina</taxon>
        <taxon>Agaricomycetes</taxon>
        <taxon>Agaricomycetidae</taxon>
        <taxon>Agaricales</taxon>
        <taxon>Marasmiineae</taxon>
        <taxon>Omphalotaceae</taxon>
        <taxon>Gymnopus</taxon>
    </lineage>
</organism>
<evidence type="ECO:0000313" key="1">
    <source>
        <dbReference type="EMBL" id="KAE9383938.1"/>
    </source>
</evidence>
<dbReference type="AlphaFoldDB" id="A0A6A4GER8"/>
<reference evidence="1" key="1">
    <citation type="journal article" date="2019" name="Environ. Microbiol.">
        <title>Fungal ecological strategies reflected in gene transcription - a case study of two litter decomposers.</title>
        <authorList>
            <person name="Barbi F."/>
            <person name="Kohler A."/>
            <person name="Barry K."/>
            <person name="Baskaran P."/>
            <person name="Daum C."/>
            <person name="Fauchery L."/>
            <person name="Ihrmark K."/>
            <person name="Kuo A."/>
            <person name="LaButti K."/>
            <person name="Lipzen A."/>
            <person name="Morin E."/>
            <person name="Grigoriev I.V."/>
            <person name="Henrissat B."/>
            <person name="Lindahl B."/>
            <person name="Martin F."/>
        </authorList>
    </citation>
    <scope>NUCLEOTIDE SEQUENCE</scope>
    <source>
        <strain evidence="1">JB14</strain>
    </source>
</reference>
<protein>
    <submittedName>
        <fullName evidence="1">Uncharacterized protein</fullName>
    </submittedName>
</protein>
<sequence>MVCCIKKIHGDKHLYSKVERLNKKIENRIGRVGLAKLREGHLQESKHSSKWRIYLMIKPMIMVLEMEMYQAIEPYVVFFSDPIP</sequence>
<gene>
    <name evidence="1" type="ORF">BT96DRAFT_696096</name>
</gene>
<dbReference type="EMBL" id="ML770278">
    <property type="protein sequence ID" value="KAE9383938.1"/>
    <property type="molecule type" value="Genomic_DNA"/>
</dbReference>
<name>A0A6A4GER8_9AGAR</name>
<accession>A0A6A4GER8</accession>